<protein>
    <submittedName>
        <fullName evidence="2">Spectinomycin phosphotransferase</fullName>
    </submittedName>
</protein>
<dbReference type="InterPro" id="IPR011009">
    <property type="entry name" value="Kinase-like_dom_sf"/>
</dbReference>
<dbReference type="Gene3D" id="3.30.200.20">
    <property type="entry name" value="Phosphorylase Kinase, domain 1"/>
    <property type="match status" value="1"/>
</dbReference>
<evidence type="ECO:0000313" key="2">
    <source>
        <dbReference type="EMBL" id="RZS41014.1"/>
    </source>
</evidence>
<gene>
    <name evidence="2" type="ORF">EV193_103332</name>
</gene>
<evidence type="ECO:0000313" key="3">
    <source>
        <dbReference type="Proteomes" id="UP000294257"/>
    </source>
</evidence>
<dbReference type="OrthoDB" id="236897at2"/>
<dbReference type="InterPro" id="IPR002575">
    <property type="entry name" value="Aminoglycoside_PTrfase"/>
</dbReference>
<dbReference type="GO" id="GO:0016740">
    <property type="term" value="F:transferase activity"/>
    <property type="evidence" value="ECO:0007669"/>
    <property type="project" value="UniProtKB-KW"/>
</dbReference>
<dbReference type="RefSeq" id="WP_130343985.1">
    <property type="nucleotide sequence ID" value="NZ_SGWQ01000003.1"/>
</dbReference>
<dbReference type="AlphaFoldDB" id="A0A4Q7KW84"/>
<feature type="domain" description="Aminoglycoside phosphotransferase" evidence="1">
    <location>
        <begin position="84"/>
        <end position="245"/>
    </location>
</feature>
<dbReference type="EMBL" id="SGWQ01000003">
    <property type="protein sequence ID" value="RZS41014.1"/>
    <property type="molecule type" value="Genomic_DNA"/>
</dbReference>
<keyword evidence="2" id="KW-0808">Transferase</keyword>
<organism evidence="2 3">
    <name type="scientific">Herbihabitans rhizosphaerae</name>
    <dbReference type="NCBI Taxonomy" id="1872711"/>
    <lineage>
        <taxon>Bacteria</taxon>
        <taxon>Bacillati</taxon>
        <taxon>Actinomycetota</taxon>
        <taxon>Actinomycetes</taxon>
        <taxon>Pseudonocardiales</taxon>
        <taxon>Pseudonocardiaceae</taxon>
        <taxon>Herbihabitans</taxon>
    </lineage>
</organism>
<name>A0A4Q7KW84_9PSEU</name>
<comment type="caution">
    <text evidence="2">The sequence shown here is derived from an EMBL/GenBank/DDBJ whole genome shotgun (WGS) entry which is preliminary data.</text>
</comment>
<dbReference type="Proteomes" id="UP000294257">
    <property type="component" value="Unassembled WGS sequence"/>
</dbReference>
<dbReference type="SUPFAM" id="SSF56112">
    <property type="entry name" value="Protein kinase-like (PK-like)"/>
    <property type="match status" value="1"/>
</dbReference>
<keyword evidence="3" id="KW-1185">Reference proteome</keyword>
<dbReference type="Gene3D" id="1.10.510.10">
    <property type="entry name" value="Transferase(Phosphotransferase) domain 1"/>
    <property type="match status" value="1"/>
</dbReference>
<accession>A0A4Q7KW84</accession>
<dbReference type="Pfam" id="PF01636">
    <property type="entry name" value="APH"/>
    <property type="match status" value="1"/>
</dbReference>
<evidence type="ECO:0000259" key="1">
    <source>
        <dbReference type="Pfam" id="PF01636"/>
    </source>
</evidence>
<sequence length="302" mass="32861">MTADLAAWVREDFGVELASLDRARLGADTLAELWHGVSVAGQRFAVKLSAGGSAAGLTVPALLAARGIDGVLAPLSTRDGRMWTIRGERRLSVAPWVSDRRGMDEGLTPAHWRHLGALLAEVHATEVTGELAALPRESYDHGRLADTVHALDFRRDDVDAVLAIADRLANMLRDKENSVVVCHADPHTGNVLLDGEKVWLIDWDDAVLAPREQDLMFVLGGVLAFAPVTPGEQQAFFEGYGPVKVDQDHLRYHRCVRALVDLTEWALDGSEQALGHVRDVLSPTGLIAQSLHGHDLAAERHQ</sequence>
<proteinExistence type="predicted"/>
<reference evidence="2 3" key="1">
    <citation type="submission" date="2019-02" db="EMBL/GenBank/DDBJ databases">
        <title>Genomic Encyclopedia of Type Strains, Phase IV (KMG-IV): sequencing the most valuable type-strain genomes for metagenomic binning, comparative biology and taxonomic classification.</title>
        <authorList>
            <person name="Goeker M."/>
        </authorList>
    </citation>
    <scope>NUCLEOTIDE SEQUENCE [LARGE SCALE GENOMIC DNA]</scope>
    <source>
        <strain evidence="2 3">DSM 101727</strain>
    </source>
</reference>